<gene>
    <name evidence="2" type="ORF">KY290_028345</name>
</gene>
<evidence type="ECO:0008006" key="4">
    <source>
        <dbReference type="Google" id="ProtNLM"/>
    </source>
</evidence>
<feature type="region of interest" description="Disordered" evidence="1">
    <location>
        <begin position="248"/>
        <end position="312"/>
    </location>
</feature>
<accession>A0ABQ7UIU1</accession>
<proteinExistence type="predicted"/>
<reference evidence="2 3" key="1">
    <citation type="journal article" date="2021" name="bioRxiv">
        <title>Chromosome-scale and haplotype-resolved genome assembly of a tetraploid potato cultivar.</title>
        <authorList>
            <person name="Sun H."/>
            <person name="Jiao W.-B."/>
            <person name="Krause K."/>
            <person name="Campoy J.A."/>
            <person name="Goel M."/>
            <person name="Folz-Donahue K."/>
            <person name="Kukat C."/>
            <person name="Huettel B."/>
            <person name="Schneeberger K."/>
        </authorList>
    </citation>
    <scope>NUCLEOTIDE SEQUENCE [LARGE SCALE GENOMIC DNA]</scope>
    <source>
        <strain evidence="2">SolTubOtavaFocal</strain>
        <tissue evidence="2">Leaves</tissue>
    </source>
</reference>
<evidence type="ECO:0000313" key="3">
    <source>
        <dbReference type="Proteomes" id="UP000826656"/>
    </source>
</evidence>
<evidence type="ECO:0000313" key="2">
    <source>
        <dbReference type="EMBL" id="KAH0749113.1"/>
    </source>
</evidence>
<dbReference type="Proteomes" id="UP000826656">
    <property type="component" value="Unassembled WGS sequence"/>
</dbReference>
<dbReference type="EMBL" id="JAIVGD010000019">
    <property type="protein sequence ID" value="KAH0749113.1"/>
    <property type="molecule type" value="Genomic_DNA"/>
</dbReference>
<dbReference type="PANTHER" id="PTHR33233:SF17">
    <property type="entry name" value="DUF4283 DOMAIN-CONTAINING PROTEIN"/>
    <property type="match status" value="1"/>
</dbReference>
<comment type="caution">
    <text evidence="2">The sequence shown here is derived from an EMBL/GenBank/DDBJ whole genome shotgun (WGS) entry which is preliminary data.</text>
</comment>
<protein>
    <recommendedName>
        <fullName evidence="4">DUF4283 domain-containing protein</fullName>
    </recommendedName>
</protein>
<evidence type="ECO:0000256" key="1">
    <source>
        <dbReference type="SAM" id="MobiDB-lite"/>
    </source>
</evidence>
<dbReference type="PANTHER" id="PTHR33233">
    <property type="entry name" value="ENDONUCLEASE/EXONUCLEASE/PHOSPHATASE"/>
    <property type="match status" value="1"/>
</dbReference>
<name>A0ABQ7UIU1_SOLTU</name>
<sequence length="312" mass="35495">MGQERPRKITQKDRAEEILHVISTSSNEGKTHQATLTEIQLSTPEEMAAVVSDMDKGKQGRKEEWPKLTHQREFGGGTQKTHVEVNGIVNWGGMWGEQVVEIMPEDVAKDDMKWAPSVIVYFVGVTPSIGAMERFANEEERDKVLCAGPHYLLKRPVIMKPWLLEFNFKEEILTTIPLWIKLPNFPLNCWNSVVLSKIGNSLGKPLYADECTTQASRISFTRILIEMDVTRPLPKMIKIRDHKGKVLEQQPKVIPAKRGQGQGQRKEWRQTTIGDKNQEKQTEQQLEPIPEVGAQSEKQGPQEQDTDHLAKE</sequence>
<organism evidence="2 3">
    <name type="scientific">Solanum tuberosum</name>
    <name type="common">Potato</name>
    <dbReference type="NCBI Taxonomy" id="4113"/>
    <lineage>
        <taxon>Eukaryota</taxon>
        <taxon>Viridiplantae</taxon>
        <taxon>Streptophyta</taxon>
        <taxon>Embryophyta</taxon>
        <taxon>Tracheophyta</taxon>
        <taxon>Spermatophyta</taxon>
        <taxon>Magnoliopsida</taxon>
        <taxon>eudicotyledons</taxon>
        <taxon>Gunneridae</taxon>
        <taxon>Pentapetalae</taxon>
        <taxon>asterids</taxon>
        <taxon>lamiids</taxon>
        <taxon>Solanales</taxon>
        <taxon>Solanaceae</taxon>
        <taxon>Solanoideae</taxon>
        <taxon>Solaneae</taxon>
        <taxon>Solanum</taxon>
    </lineage>
</organism>
<keyword evidence="3" id="KW-1185">Reference proteome</keyword>